<reference evidence="4" key="1">
    <citation type="submission" date="2022-04" db="EMBL/GenBank/DDBJ databases">
        <title>Systematic whole-genome sequencing reveals an unexpected diversity among actinomycetoma pathogens and provides insights into their antibacterial susceptibilities.</title>
        <authorList>
            <person name="Watson A.K."/>
            <person name="Kepplinger B."/>
            <person name="Bakhiet S.M."/>
            <person name="Mhmoud N.A."/>
            <person name="Chapman J."/>
            <person name="Allenby N."/>
            <person name="Mickiewicz K."/>
            <person name="Goodfellow M."/>
            <person name="Fahal A.H."/>
            <person name="Errington J."/>
        </authorList>
    </citation>
    <scope>NUCLEOTIDE SEQUENCE</scope>
    <source>
        <strain evidence="4">SD 504</strain>
    </source>
</reference>
<feature type="region of interest" description="Disordered" evidence="1">
    <location>
        <begin position="71"/>
        <end position="194"/>
    </location>
</feature>
<evidence type="ECO:0000256" key="2">
    <source>
        <dbReference type="SAM" id="Phobius"/>
    </source>
</evidence>
<evidence type="ECO:0000256" key="1">
    <source>
        <dbReference type="SAM" id="MobiDB-lite"/>
    </source>
</evidence>
<dbReference type="EMBL" id="CP095474">
    <property type="protein sequence ID" value="URN17751.1"/>
    <property type="molecule type" value="Genomic_DNA"/>
</dbReference>
<dbReference type="Pfam" id="PF00188">
    <property type="entry name" value="CAP"/>
    <property type="match status" value="1"/>
</dbReference>
<feature type="region of interest" description="Disordered" evidence="1">
    <location>
        <begin position="1"/>
        <end position="28"/>
    </location>
</feature>
<dbReference type="Proteomes" id="UP001056383">
    <property type="component" value="Chromosome"/>
</dbReference>
<evidence type="ECO:0000313" key="4">
    <source>
        <dbReference type="EMBL" id="URN17751.1"/>
    </source>
</evidence>
<keyword evidence="2" id="KW-0472">Membrane</keyword>
<dbReference type="InterPro" id="IPR035940">
    <property type="entry name" value="CAP_sf"/>
</dbReference>
<organism evidence="4 5">
    <name type="scientific">Streptomyces sudanensis</name>
    <dbReference type="NCBI Taxonomy" id="436397"/>
    <lineage>
        <taxon>Bacteria</taxon>
        <taxon>Bacillati</taxon>
        <taxon>Actinomycetota</taxon>
        <taxon>Actinomycetes</taxon>
        <taxon>Kitasatosporales</taxon>
        <taxon>Streptomycetaceae</taxon>
        <taxon>Streptomyces</taxon>
    </lineage>
</organism>
<name>A0ABY4TFQ3_9ACTN</name>
<feature type="domain" description="SCP" evidence="3">
    <location>
        <begin position="204"/>
        <end position="318"/>
    </location>
</feature>
<keyword evidence="2" id="KW-1133">Transmembrane helix</keyword>
<dbReference type="Gene3D" id="3.40.33.10">
    <property type="entry name" value="CAP"/>
    <property type="match status" value="1"/>
</dbReference>
<sequence length="320" mass="32538">MGRHRRSGAAPAEDEYAVGGHRGARRRKRALPLRGGLLGASAAMAVGVAAVASGVLPGGGTFVVSGGVPQEQMRSGEVAGPDTQGGAGAVPRTGTPSAAAPGTSRSPAASPEARPKAPSRTPSGTPDGTPSAVPSKTRSKAPSPRASTPSSPPVRTRAASPAPTEAKPPVLPPRTEAPSPERTTAPPSPRTVTSQAVAMEAAVLDLVNRERAAVGCSPVRASAELGDLARAFSQDMAERGFFSHTDPDGDDPWARAAQAGVEGLGGENIAYGQTDANAVMDAWMNSDGHRANILNCDFKRLGVGVHIADGGPWWTQNFGF</sequence>
<proteinExistence type="predicted"/>
<accession>A0ABY4TFQ3</accession>
<dbReference type="InterPro" id="IPR014044">
    <property type="entry name" value="CAP_dom"/>
</dbReference>
<dbReference type="RefSeq" id="WP_010472384.1">
    <property type="nucleotide sequence ID" value="NZ_CP095474.1"/>
</dbReference>
<evidence type="ECO:0000259" key="3">
    <source>
        <dbReference type="Pfam" id="PF00188"/>
    </source>
</evidence>
<dbReference type="CDD" id="cd05379">
    <property type="entry name" value="CAP_bacterial"/>
    <property type="match status" value="1"/>
</dbReference>
<dbReference type="SUPFAM" id="SSF55797">
    <property type="entry name" value="PR-1-like"/>
    <property type="match status" value="1"/>
</dbReference>
<feature type="transmembrane region" description="Helical" evidence="2">
    <location>
        <begin position="35"/>
        <end position="56"/>
    </location>
</feature>
<protein>
    <submittedName>
        <fullName evidence="4">CAP domain-containing protein</fullName>
    </submittedName>
</protein>
<feature type="compositionally biased region" description="Polar residues" evidence="1">
    <location>
        <begin position="120"/>
        <end position="136"/>
    </location>
</feature>
<gene>
    <name evidence="4" type="ORF">MW084_19450</name>
</gene>
<dbReference type="PANTHER" id="PTHR31157:SF1">
    <property type="entry name" value="SCP DOMAIN-CONTAINING PROTEIN"/>
    <property type="match status" value="1"/>
</dbReference>
<evidence type="ECO:0000313" key="5">
    <source>
        <dbReference type="Proteomes" id="UP001056383"/>
    </source>
</evidence>
<keyword evidence="2" id="KW-0812">Transmembrane</keyword>
<keyword evidence="5" id="KW-1185">Reference proteome</keyword>
<feature type="compositionally biased region" description="Low complexity" evidence="1">
    <location>
        <begin position="140"/>
        <end position="158"/>
    </location>
</feature>
<dbReference type="PANTHER" id="PTHR31157">
    <property type="entry name" value="SCP DOMAIN-CONTAINING PROTEIN"/>
    <property type="match status" value="1"/>
</dbReference>